<dbReference type="EMBL" id="CADILH010000008">
    <property type="protein sequence ID" value="CAB3936225.1"/>
    <property type="molecule type" value="Genomic_DNA"/>
</dbReference>
<evidence type="ECO:0008006" key="4">
    <source>
        <dbReference type="Google" id="ProtNLM"/>
    </source>
</evidence>
<organism evidence="2 3">
    <name type="scientific">Achromobacter insolitus</name>
    <dbReference type="NCBI Taxonomy" id="217204"/>
    <lineage>
        <taxon>Bacteria</taxon>
        <taxon>Pseudomonadati</taxon>
        <taxon>Pseudomonadota</taxon>
        <taxon>Betaproteobacteria</taxon>
        <taxon>Burkholderiales</taxon>
        <taxon>Alcaligenaceae</taxon>
        <taxon>Achromobacter</taxon>
    </lineage>
</organism>
<reference evidence="2 3" key="1">
    <citation type="submission" date="2020-04" db="EMBL/GenBank/DDBJ databases">
        <authorList>
            <person name="De Canck E."/>
        </authorList>
    </citation>
    <scope>NUCLEOTIDE SEQUENCE [LARGE SCALE GENOMIC DNA]</scope>
    <source>
        <strain evidence="2 3">LMG 6000</strain>
    </source>
</reference>
<dbReference type="Proteomes" id="UP000494183">
    <property type="component" value="Unassembled WGS sequence"/>
</dbReference>
<proteinExistence type="predicted"/>
<evidence type="ECO:0000256" key="1">
    <source>
        <dbReference type="SAM" id="SignalP"/>
    </source>
</evidence>
<dbReference type="AlphaFoldDB" id="A0A6S7F6L2"/>
<protein>
    <recommendedName>
        <fullName evidence="4">Fimbrial-type adhesion domain-containing protein</fullName>
    </recommendedName>
</protein>
<dbReference type="RefSeq" id="WP_112966724.1">
    <property type="nucleotide sequence ID" value="NZ_CADILH010000008.1"/>
</dbReference>
<evidence type="ECO:0000313" key="2">
    <source>
        <dbReference type="EMBL" id="CAB3936225.1"/>
    </source>
</evidence>
<evidence type="ECO:0000313" key="3">
    <source>
        <dbReference type="Proteomes" id="UP000494183"/>
    </source>
</evidence>
<feature type="signal peptide" evidence="1">
    <location>
        <begin position="1"/>
        <end position="21"/>
    </location>
</feature>
<name>A0A6S7F6L2_9BURK</name>
<accession>A0A6S7F6L2</accession>
<feature type="chain" id="PRO_5028879555" description="Fimbrial-type adhesion domain-containing protein" evidence="1">
    <location>
        <begin position="22"/>
        <end position="149"/>
    </location>
</feature>
<keyword evidence="1" id="KW-0732">Signal</keyword>
<gene>
    <name evidence="2" type="ORF">LMG6000_04774</name>
</gene>
<keyword evidence="3" id="KW-1185">Reference proteome</keyword>
<sequence>MAVVRGIWLLSGLLLAGVVHAGSAPAELNCVSESGKVALEGVIPSPSSEELTLKLRYADGGLAFNSDANASYVVTDFPQSVFTLVVATQAQPLTLYALPSSVAVKKSENGDAAGKFQAKLTAPRPQSVSGVQATTPLKATLNCEYRYSL</sequence>